<dbReference type="AlphaFoldDB" id="A0A286GM28"/>
<name>A0A286GM28_9PROT</name>
<dbReference type="Pfam" id="PF12073">
    <property type="entry name" value="DUF3553"/>
    <property type="match status" value="1"/>
</dbReference>
<dbReference type="OrthoDB" id="7361229at2"/>
<evidence type="ECO:0000313" key="2">
    <source>
        <dbReference type="Proteomes" id="UP000219621"/>
    </source>
</evidence>
<gene>
    <name evidence="1" type="ORF">SAMN05421508_105127</name>
</gene>
<reference evidence="1 2" key="1">
    <citation type="submission" date="2017-09" db="EMBL/GenBank/DDBJ databases">
        <authorList>
            <person name="Ehlers B."/>
            <person name="Leendertz F.H."/>
        </authorList>
    </citation>
    <scope>NUCLEOTIDE SEQUENCE [LARGE SCALE GENOMIC DNA]</scope>
    <source>
        <strain evidence="1 2">USBA 140</strain>
    </source>
</reference>
<protein>
    <recommendedName>
        <fullName evidence="3">DUF3553 domain-containing protein</fullName>
    </recommendedName>
</protein>
<proteinExistence type="predicted"/>
<dbReference type="EMBL" id="OCNJ01000005">
    <property type="protein sequence ID" value="SOD96044.1"/>
    <property type="molecule type" value="Genomic_DNA"/>
</dbReference>
<dbReference type="InterPro" id="IPR021938">
    <property type="entry name" value="DUF3553"/>
</dbReference>
<dbReference type="Proteomes" id="UP000219621">
    <property type="component" value="Unassembled WGS sequence"/>
</dbReference>
<dbReference type="RefSeq" id="WP_097279506.1">
    <property type="nucleotide sequence ID" value="NZ_OCNJ01000005.1"/>
</dbReference>
<accession>A0A286GM28</accession>
<evidence type="ECO:0000313" key="1">
    <source>
        <dbReference type="EMBL" id="SOD96044.1"/>
    </source>
</evidence>
<evidence type="ECO:0008006" key="3">
    <source>
        <dbReference type="Google" id="ProtNLM"/>
    </source>
</evidence>
<organism evidence="1 2">
    <name type="scientific">Caenispirillum bisanense</name>
    <dbReference type="NCBI Taxonomy" id="414052"/>
    <lineage>
        <taxon>Bacteria</taxon>
        <taxon>Pseudomonadati</taxon>
        <taxon>Pseudomonadota</taxon>
        <taxon>Alphaproteobacteria</taxon>
        <taxon>Rhodospirillales</taxon>
        <taxon>Novispirillaceae</taxon>
        <taxon>Caenispirillum</taxon>
    </lineage>
</organism>
<sequence>MFTDFVPGVFVTHPGEPDWGIGQVQSAVGHRVTVNFENAGKRTINTGVIDLRVVTEDETTLPHH</sequence>
<keyword evidence="2" id="KW-1185">Reference proteome</keyword>